<evidence type="ECO:0000313" key="6">
    <source>
        <dbReference type="Proteomes" id="UP000013984"/>
    </source>
</evidence>
<evidence type="ECO:0000256" key="1">
    <source>
        <dbReference type="ARBA" id="ARBA00010923"/>
    </source>
</evidence>
<reference evidence="5" key="1">
    <citation type="submission" date="2013-04" db="EMBL/GenBank/DDBJ databases">
        <authorList>
            <person name="Harkins D.M."/>
            <person name="Durkin A.S."/>
            <person name="Brinkac L.M."/>
            <person name="Haft D.H."/>
            <person name="Selengut J.D."/>
            <person name="Sanka R."/>
            <person name="DePew J."/>
            <person name="Purushe J."/>
            <person name="Galloway R.L."/>
            <person name="Vinetz J.M."/>
            <person name="Sutton G.G."/>
            <person name="Nierman W.C."/>
            <person name="Fouts D.E."/>
        </authorList>
    </citation>
    <scope>NUCLEOTIDE SEQUENCE [LARGE SCALE GENOMIC DNA]</scope>
    <source>
        <strain evidence="5">CDC</strain>
    </source>
</reference>
<dbReference type="InterPro" id="IPR000055">
    <property type="entry name" value="Restrct_endonuc_typeI_TRD"/>
</dbReference>
<dbReference type="Gene3D" id="1.10.287.1120">
    <property type="entry name" value="Bipartite methylase S protein"/>
    <property type="match status" value="1"/>
</dbReference>
<dbReference type="Gene3D" id="3.90.220.20">
    <property type="entry name" value="DNA methylase specificity domains"/>
    <property type="match status" value="2"/>
</dbReference>
<dbReference type="STRING" id="1218599.LEP1GSC195_2689"/>
<keyword evidence="6" id="KW-1185">Reference proteome</keyword>
<dbReference type="InterPro" id="IPR044946">
    <property type="entry name" value="Restrct_endonuc_typeI_TRD_sf"/>
</dbReference>
<protein>
    <submittedName>
        <fullName evidence="5">Type I restriction modification DNA specificity domain protein</fullName>
    </submittedName>
</protein>
<feature type="domain" description="Type I restriction modification DNA specificity" evidence="4">
    <location>
        <begin position="215"/>
        <end position="376"/>
    </location>
</feature>
<dbReference type="Pfam" id="PF01420">
    <property type="entry name" value="Methylase_S"/>
    <property type="match status" value="2"/>
</dbReference>
<accession>R9A582</accession>
<keyword evidence="2" id="KW-0680">Restriction system</keyword>
<proteinExistence type="inferred from homology"/>
<gene>
    <name evidence="5" type="ORF">LEP1GSC195_2689</name>
</gene>
<evidence type="ECO:0000313" key="5">
    <source>
        <dbReference type="EMBL" id="EOQ97346.1"/>
    </source>
</evidence>
<name>R9A582_9LEPT</name>
<comment type="similarity">
    <text evidence="1">Belongs to the type-I restriction system S methylase family.</text>
</comment>
<organism evidence="5 6">
    <name type="scientific">Leptospira wolbachii serovar Codice str. CDC</name>
    <dbReference type="NCBI Taxonomy" id="1218599"/>
    <lineage>
        <taxon>Bacteria</taxon>
        <taxon>Pseudomonadati</taxon>
        <taxon>Spirochaetota</taxon>
        <taxon>Spirochaetia</taxon>
        <taxon>Leptospirales</taxon>
        <taxon>Leptospiraceae</taxon>
        <taxon>Leptospira</taxon>
    </lineage>
</organism>
<dbReference type="PANTHER" id="PTHR30408">
    <property type="entry name" value="TYPE-1 RESTRICTION ENZYME ECOKI SPECIFICITY PROTEIN"/>
    <property type="match status" value="1"/>
</dbReference>
<dbReference type="InterPro" id="IPR052021">
    <property type="entry name" value="Type-I_RS_S_subunit"/>
</dbReference>
<evidence type="ECO:0000259" key="4">
    <source>
        <dbReference type="Pfam" id="PF01420"/>
    </source>
</evidence>
<dbReference type="OrthoDB" id="9811611at2"/>
<dbReference type="EMBL" id="AOGZ02000014">
    <property type="protein sequence ID" value="EOQ97346.1"/>
    <property type="molecule type" value="Genomic_DNA"/>
</dbReference>
<comment type="caution">
    <text evidence="5">The sequence shown here is derived from an EMBL/GenBank/DDBJ whole genome shotgun (WGS) entry which is preliminary data.</text>
</comment>
<dbReference type="CDD" id="cd17243">
    <property type="entry name" value="RMtype1_S_AchA6I-TRD2-CR2_like"/>
    <property type="match status" value="1"/>
</dbReference>
<dbReference type="GO" id="GO:0003677">
    <property type="term" value="F:DNA binding"/>
    <property type="evidence" value="ECO:0007669"/>
    <property type="project" value="UniProtKB-KW"/>
</dbReference>
<feature type="domain" description="Type I restriction modification DNA specificity" evidence="4">
    <location>
        <begin position="1"/>
        <end position="186"/>
    </location>
</feature>
<keyword evidence="3" id="KW-0238">DNA-binding</keyword>
<sequence>MKDWEFFKNSELISEKILEIGDGYRAKNTEFANEGLPFARAGNINDGFQFITTDLLNPKSVLKAREKISKVNDCVLTTKGTFGRVAYVRKNTQTFVYSPQLCYWRSNDQSRLNSRFLFYWLQGPEFLIQANQIKSSTDMADYANLTDQRQMEIHLPPLSIQKKIAAVLSAYDDLIETNERRIQILETMAEELYKEWFVRLRFPGHETTKIVKGVPEGWEVKRAIDIFNILGGGTPNTDRQEYWNGNIPFFTPKDSHQGYFCMVTEKGITPLGLENCNSKLYSKFTIFITARGTVGNISLPCKPMAMNQSCYALVPKENDNLYFHFLALKNSVDVIKGRSNSGVFDNIITDSFKVFGYFIPDDSTLKMFSNIINPFFIQLENLLNANSLLKTSRDRLLSRLVSGKIDLSNLDIQFPPSMKEEINHG</sequence>
<dbReference type="RefSeq" id="WP_015682643.1">
    <property type="nucleotide sequence ID" value="NZ_AOGZ02000014.1"/>
</dbReference>
<evidence type="ECO:0000256" key="3">
    <source>
        <dbReference type="ARBA" id="ARBA00023125"/>
    </source>
</evidence>
<dbReference type="SUPFAM" id="SSF116734">
    <property type="entry name" value="DNA methylase specificity domain"/>
    <property type="match status" value="2"/>
</dbReference>
<dbReference type="AlphaFoldDB" id="R9A582"/>
<dbReference type="Proteomes" id="UP000013984">
    <property type="component" value="Unassembled WGS sequence"/>
</dbReference>
<dbReference type="GO" id="GO:0009307">
    <property type="term" value="P:DNA restriction-modification system"/>
    <property type="evidence" value="ECO:0007669"/>
    <property type="project" value="UniProtKB-KW"/>
</dbReference>
<evidence type="ECO:0000256" key="2">
    <source>
        <dbReference type="ARBA" id="ARBA00022747"/>
    </source>
</evidence>
<dbReference type="PANTHER" id="PTHR30408:SF13">
    <property type="entry name" value="TYPE I RESTRICTION ENZYME HINDI SPECIFICITY SUBUNIT"/>
    <property type="match status" value="1"/>
</dbReference>